<sequence>MKKILSFMLFLSLFLLAACGDKTEENLSGDVDSTDTETAEGTEDQTDNREQEINEVIVDNENVKATLVKIVKIQDETWGNSVEVVFDITNKRDHSIEVQARSVSVDDRMIDETILSMSQEVAPGKSATAKLTIQEFEGYEFPQFEKNLEMTLYFFSWDNVDYEEEHPVSVTF</sequence>
<feature type="signal peptide" evidence="2">
    <location>
        <begin position="1"/>
        <end position="17"/>
    </location>
</feature>
<protein>
    <submittedName>
        <fullName evidence="3">ABC-type Fe3+-hydroxamate transport system substrate-binding protein</fullName>
    </submittedName>
</protein>
<dbReference type="AlphaFoldDB" id="A0A840PPS7"/>
<feature type="compositionally biased region" description="Acidic residues" evidence="1">
    <location>
        <begin position="32"/>
        <end position="45"/>
    </location>
</feature>
<dbReference type="PROSITE" id="PS51257">
    <property type="entry name" value="PROKAR_LIPOPROTEIN"/>
    <property type="match status" value="1"/>
</dbReference>
<reference evidence="3 4" key="1">
    <citation type="submission" date="2020-08" db="EMBL/GenBank/DDBJ databases">
        <title>Genomic Encyclopedia of Type Strains, Phase IV (KMG-IV): sequencing the most valuable type-strain genomes for metagenomic binning, comparative biology and taxonomic classification.</title>
        <authorList>
            <person name="Goeker M."/>
        </authorList>
    </citation>
    <scope>NUCLEOTIDE SEQUENCE [LARGE SCALE GENOMIC DNA]</scope>
    <source>
        <strain evidence="3 4">DSM 10633</strain>
    </source>
</reference>
<keyword evidence="4" id="KW-1185">Reference proteome</keyword>
<proteinExistence type="predicted"/>
<accession>A0A840PPS7</accession>
<evidence type="ECO:0000256" key="2">
    <source>
        <dbReference type="SAM" id="SignalP"/>
    </source>
</evidence>
<dbReference type="EMBL" id="JACHGZ010000007">
    <property type="protein sequence ID" value="MBB5148489.1"/>
    <property type="molecule type" value="Genomic_DNA"/>
</dbReference>
<feature type="chain" id="PRO_5038841635" evidence="2">
    <location>
        <begin position="18"/>
        <end position="172"/>
    </location>
</feature>
<evidence type="ECO:0000256" key="1">
    <source>
        <dbReference type="SAM" id="MobiDB-lite"/>
    </source>
</evidence>
<dbReference type="RefSeq" id="WP_168411979.1">
    <property type="nucleotide sequence ID" value="NZ_JAAXPW010000005.1"/>
</dbReference>
<keyword evidence="2" id="KW-0732">Signal</keyword>
<gene>
    <name evidence="3" type="ORF">HNR36_000875</name>
</gene>
<evidence type="ECO:0000313" key="3">
    <source>
        <dbReference type="EMBL" id="MBB5148489.1"/>
    </source>
</evidence>
<organism evidence="3 4">
    <name type="scientific">Ureibacillus thermosphaericus</name>
    <dbReference type="NCBI Taxonomy" id="51173"/>
    <lineage>
        <taxon>Bacteria</taxon>
        <taxon>Bacillati</taxon>
        <taxon>Bacillota</taxon>
        <taxon>Bacilli</taxon>
        <taxon>Bacillales</taxon>
        <taxon>Caryophanaceae</taxon>
        <taxon>Ureibacillus</taxon>
    </lineage>
</organism>
<evidence type="ECO:0000313" key="4">
    <source>
        <dbReference type="Proteomes" id="UP000557217"/>
    </source>
</evidence>
<name>A0A840PPS7_URETH</name>
<comment type="caution">
    <text evidence="3">The sequence shown here is derived from an EMBL/GenBank/DDBJ whole genome shotgun (WGS) entry which is preliminary data.</text>
</comment>
<feature type="region of interest" description="Disordered" evidence="1">
    <location>
        <begin position="26"/>
        <end position="50"/>
    </location>
</feature>
<dbReference type="Proteomes" id="UP000557217">
    <property type="component" value="Unassembled WGS sequence"/>
</dbReference>